<dbReference type="Pfam" id="PF05192">
    <property type="entry name" value="MutS_III"/>
    <property type="match status" value="1"/>
</dbReference>
<dbReference type="InterPro" id="IPR045076">
    <property type="entry name" value="MutS"/>
</dbReference>
<dbReference type="AlphaFoldDB" id="A0A9P0CIQ8"/>
<reference evidence="8" key="1">
    <citation type="submission" date="2022-01" db="EMBL/GenBank/DDBJ databases">
        <authorList>
            <person name="King R."/>
        </authorList>
    </citation>
    <scope>NUCLEOTIDE SEQUENCE</scope>
</reference>
<dbReference type="Gene3D" id="1.10.1420.10">
    <property type="match status" value="1"/>
</dbReference>
<evidence type="ECO:0000256" key="4">
    <source>
        <dbReference type="ARBA" id="ARBA00023125"/>
    </source>
</evidence>
<dbReference type="GO" id="GO:0140664">
    <property type="term" value="F:ATP-dependent DNA damage sensor activity"/>
    <property type="evidence" value="ECO:0007669"/>
    <property type="project" value="InterPro"/>
</dbReference>
<evidence type="ECO:0000256" key="3">
    <source>
        <dbReference type="ARBA" id="ARBA00022840"/>
    </source>
</evidence>
<dbReference type="GO" id="GO:0005634">
    <property type="term" value="C:nucleus"/>
    <property type="evidence" value="ECO:0007669"/>
    <property type="project" value="TreeGrafter"/>
</dbReference>
<dbReference type="InterPro" id="IPR000432">
    <property type="entry name" value="DNA_mismatch_repair_MutS_C"/>
</dbReference>
<name>A0A9P0CIQ8_9CUCU</name>
<evidence type="ECO:0000313" key="8">
    <source>
        <dbReference type="EMBL" id="CAH1101393.1"/>
    </source>
</evidence>
<dbReference type="PANTHER" id="PTHR11361">
    <property type="entry name" value="DNA MISMATCH REPAIR PROTEIN MUTS FAMILY MEMBER"/>
    <property type="match status" value="1"/>
</dbReference>
<dbReference type="SUPFAM" id="SSF52540">
    <property type="entry name" value="P-loop containing nucleoside triphosphate hydrolases"/>
    <property type="match status" value="1"/>
</dbReference>
<dbReference type="GO" id="GO:0030983">
    <property type="term" value="F:mismatched DNA binding"/>
    <property type="evidence" value="ECO:0007669"/>
    <property type="project" value="InterPro"/>
</dbReference>
<dbReference type="Gene3D" id="3.40.50.300">
    <property type="entry name" value="P-loop containing nucleotide triphosphate hydrolases"/>
    <property type="match status" value="1"/>
</dbReference>
<evidence type="ECO:0000313" key="9">
    <source>
        <dbReference type="Proteomes" id="UP001153636"/>
    </source>
</evidence>
<accession>A0A9P0CIQ8</accession>
<dbReference type="GO" id="GO:0051026">
    <property type="term" value="P:chiasma assembly"/>
    <property type="evidence" value="ECO:0007669"/>
    <property type="project" value="TreeGrafter"/>
</dbReference>
<keyword evidence="2" id="KW-0547">Nucleotide-binding</keyword>
<gene>
    <name evidence="8" type="ORF">PSYICH_LOCUS2368</name>
</gene>
<evidence type="ECO:0000256" key="1">
    <source>
        <dbReference type="ARBA" id="ARBA00006271"/>
    </source>
</evidence>
<comment type="similarity">
    <text evidence="1">Belongs to the DNA mismatch repair MutS family.</text>
</comment>
<dbReference type="SMART" id="SM00534">
    <property type="entry name" value="MUTSac"/>
    <property type="match status" value="1"/>
</dbReference>
<dbReference type="GO" id="GO:0005524">
    <property type="term" value="F:ATP binding"/>
    <property type="evidence" value="ECO:0007669"/>
    <property type="project" value="UniProtKB-KW"/>
</dbReference>
<protein>
    <recommendedName>
        <fullName evidence="10">MutS-like protein</fullName>
    </recommendedName>
</protein>
<evidence type="ECO:0000256" key="2">
    <source>
        <dbReference type="ARBA" id="ARBA00022741"/>
    </source>
</evidence>
<dbReference type="Proteomes" id="UP001153636">
    <property type="component" value="Chromosome 11"/>
</dbReference>
<evidence type="ECO:0000259" key="7">
    <source>
        <dbReference type="SMART" id="SM00534"/>
    </source>
</evidence>
<evidence type="ECO:0000256" key="5">
    <source>
        <dbReference type="SAM" id="MobiDB-lite"/>
    </source>
</evidence>
<evidence type="ECO:0000259" key="6">
    <source>
        <dbReference type="SMART" id="SM00533"/>
    </source>
</evidence>
<dbReference type="InterPro" id="IPR007696">
    <property type="entry name" value="DNA_mismatch_repair_MutS_core"/>
</dbReference>
<dbReference type="InterPro" id="IPR036187">
    <property type="entry name" value="DNA_mismatch_repair_MutS_sf"/>
</dbReference>
<dbReference type="SMART" id="SM00533">
    <property type="entry name" value="MUTSd"/>
    <property type="match status" value="1"/>
</dbReference>
<organism evidence="8 9">
    <name type="scientific">Psylliodes chrysocephalus</name>
    <dbReference type="NCBI Taxonomy" id="3402493"/>
    <lineage>
        <taxon>Eukaryota</taxon>
        <taxon>Metazoa</taxon>
        <taxon>Ecdysozoa</taxon>
        <taxon>Arthropoda</taxon>
        <taxon>Hexapoda</taxon>
        <taxon>Insecta</taxon>
        <taxon>Pterygota</taxon>
        <taxon>Neoptera</taxon>
        <taxon>Endopterygota</taxon>
        <taxon>Coleoptera</taxon>
        <taxon>Polyphaga</taxon>
        <taxon>Cucujiformia</taxon>
        <taxon>Chrysomeloidea</taxon>
        <taxon>Chrysomelidae</taxon>
        <taxon>Galerucinae</taxon>
        <taxon>Alticini</taxon>
        <taxon>Psylliodes</taxon>
    </lineage>
</organism>
<keyword evidence="4" id="KW-0238">DNA-binding</keyword>
<feature type="region of interest" description="Disordered" evidence="5">
    <location>
        <begin position="24"/>
        <end position="43"/>
    </location>
</feature>
<proteinExistence type="inferred from homology"/>
<keyword evidence="3" id="KW-0067">ATP-binding</keyword>
<keyword evidence="9" id="KW-1185">Reference proteome</keyword>
<dbReference type="OrthoDB" id="29596at2759"/>
<dbReference type="GO" id="GO:0006298">
    <property type="term" value="P:mismatch repair"/>
    <property type="evidence" value="ECO:0007669"/>
    <property type="project" value="InterPro"/>
</dbReference>
<dbReference type="EMBL" id="OV651823">
    <property type="protein sequence ID" value="CAH1101393.1"/>
    <property type="molecule type" value="Genomic_DNA"/>
</dbReference>
<feature type="domain" description="DNA mismatch repair protein MutS core" evidence="6">
    <location>
        <begin position="262"/>
        <end position="583"/>
    </location>
</feature>
<dbReference type="InterPro" id="IPR027417">
    <property type="entry name" value="P-loop_NTPase"/>
</dbReference>
<sequence length="884" mass="101317">MSSARTEIITVRKIKGKPIVENSSDSFDIEESSDNRLDEESYGEQSEIPNNLLCILCRLGKLGAAYYNFTDKQLYVYEEMLEAGPQYLTTVSLFREIQPKYILTIGGKSEIFVRILSEIITYGESCLNSTTTTDTIPVPKNLFLVSSKEYNYEICKAIISQLQLASIVDEPTDTKREVYIHSLINFDNRLSIQAIGTLVKFLEKNWTFFGITEKTELCYIHINQISRKDHVLVDNSTFQALQIFSKRAHDSGFKRGLYSSEREGLSLYKLFSLNCKSKVGLLALKNVLLNPLNNINILNKRLDFIEFVLDPSNREFVESLRDNLRLIASDINVILTRIENSMAKFRDWHVLYKTIYHTIFLKEISSPYIEKCSILMELYEKVSDNLLGLEKSINNGLDFDASKKRGKPIIKYGLDNVLDEKKLRRQDIINDVMAAARFAAENLPDFLDECSVVYIPEMGHLLAIKEWEPDCIPEDLQHLGFQFVFKIGGRIHYKNPMCIELDKRLGDTISEIIDHENRILRRLSGFVIKYNRDIREPLKIIGLIDCLISMAITASTKLFVRPSLNQENYFEMEECRHPLMEEIVEQFQPNDFYSGGPYSRMKIITGPNSSGKSVYLKEVSLVIYMAHVGSFVPCAKANINLLDSIHTRLLATESVAVRLSSFMIDLTQMSHALMDISRSSLVFLDEFGKGTTEIEGIALLEGALKHFLSRGLNCPHVVVATHFQKIRQRLPESSLIQFQKMEHTNENGVLYFLYKISEGVSNSFAIDVAEAIGIDKEVIERARYFFNCIVNEEPVAPLEKILRRNNFDPYNFEKLNIPEPDEDGPDSDGYLQHLEEMPLGEDNPYVDEDVMNIGEDENNLLQDDYGLQQDEYELQEDNGVHFFK</sequence>
<dbReference type="PANTHER" id="PTHR11361:SF20">
    <property type="entry name" value="MUTS PROTEIN HOMOLOG 5"/>
    <property type="match status" value="1"/>
</dbReference>
<evidence type="ECO:0008006" key="10">
    <source>
        <dbReference type="Google" id="ProtNLM"/>
    </source>
</evidence>
<feature type="domain" description="DNA mismatch repair proteins mutS family" evidence="7">
    <location>
        <begin position="599"/>
        <end position="787"/>
    </location>
</feature>
<dbReference type="SUPFAM" id="SSF48334">
    <property type="entry name" value="DNA repair protein MutS, domain III"/>
    <property type="match status" value="1"/>
</dbReference>
<dbReference type="Pfam" id="PF00488">
    <property type="entry name" value="MutS_V"/>
    <property type="match status" value="1"/>
</dbReference>